<dbReference type="Pfam" id="PF13202">
    <property type="entry name" value="EF-hand_5"/>
    <property type="match status" value="1"/>
</dbReference>
<dbReference type="InterPro" id="IPR018247">
    <property type="entry name" value="EF_Hand_1_Ca_BS"/>
</dbReference>
<dbReference type="VEuPathDB" id="FungiDB:PPTG_09658"/>
<dbReference type="EMBL" id="KI669578">
    <property type="protein sequence ID" value="ETN12003.1"/>
    <property type="molecule type" value="Genomic_DNA"/>
</dbReference>
<dbReference type="GO" id="GO:0005509">
    <property type="term" value="F:calcium ion binding"/>
    <property type="evidence" value="ECO:0007669"/>
    <property type="project" value="InterPro"/>
</dbReference>
<dbReference type="SUPFAM" id="SSF47473">
    <property type="entry name" value="EF-hand"/>
    <property type="match status" value="1"/>
</dbReference>
<reference evidence="5 6" key="2">
    <citation type="submission" date="2013-11" db="EMBL/GenBank/DDBJ databases">
        <title>The Genome Sequence of Phytophthora parasitica INRA-310.</title>
        <authorList>
            <consortium name="The Broad Institute Genomics Platform"/>
            <person name="Russ C."/>
            <person name="Tyler B."/>
            <person name="Panabieres F."/>
            <person name="Shan W."/>
            <person name="Tripathy S."/>
            <person name="Grunwald N."/>
            <person name="Machado M."/>
            <person name="Johnson C.S."/>
            <person name="Arredondo F."/>
            <person name="Hong C."/>
            <person name="Coffey M."/>
            <person name="Young S.K."/>
            <person name="Zeng Q."/>
            <person name="Gargeya S."/>
            <person name="Fitzgerald M."/>
            <person name="Abouelleil A."/>
            <person name="Alvarado L."/>
            <person name="Chapman S.B."/>
            <person name="Gainer-Dewar J."/>
            <person name="Goldberg J."/>
            <person name="Griggs A."/>
            <person name="Gujja S."/>
            <person name="Hansen M."/>
            <person name="Howarth C."/>
            <person name="Imamovic A."/>
            <person name="Ireland A."/>
            <person name="Larimer J."/>
            <person name="McCowan C."/>
            <person name="Murphy C."/>
            <person name="Pearson M."/>
            <person name="Poon T.W."/>
            <person name="Priest M."/>
            <person name="Roberts A."/>
            <person name="Saif S."/>
            <person name="Shea T."/>
            <person name="Sykes S."/>
            <person name="Wortman J."/>
            <person name="Nusbaum C."/>
            <person name="Birren B."/>
        </authorList>
    </citation>
    <scope>NUCLEOTIDE SEQUENCE [LARGE SCALE GENOMIC DNA]</scope>
    <source>
        <strain evidence="5 6">INRA-310</strain>
    </source>
</reference>
<keyword evidence="3" id="KW-0106">Calcium</keyword>
<dbReference type="PANTHER" id="PTHR13720">
    <property type="entry name" value="WD-40 REPEAT PROTEIN"/>
    <property type="match status" value="1"/>
</dbReference>
<evidence type="ECO:0000313" key="5">
    <source>
        <dbReference type="EMBL" id="ETN12003.1"/>
    </source>
</evidence>
<dbReference type="GeneID" id="20179355"/>
<evidence type="ECO:0000256" key="2">
    <source>
        <dbReference type="ARBA" id="ARBA00022737"/>
    </source>
</evidence>
<dbReference type="Gene3D" id="1.10.238.10">
    <property type="entry name" value="EF-hand"/>
    <property type="match status" value="1"/>
</dbReference>
<keyword evidence="1" id="KW-0853">WD repeat</keyword>
<dbReference type="InterPro" id="IPR011992">
    <property type="entry name" value="EF-hand-dom_pair"/>
</dbReference>
<protein>
    <recommendedName>
        <fullName evidence="4">EF-hand domain-containing protein</fullName>
    </recommendedName>
</protein>
<evidence type="ECO:0000256" key="3">
    <source>
        <dbReference type="ARBA" id="ARBA00022837"/>
    </source>
</evidence>
<dbReference type="GO" id="GO:0008017">
    <property type="term" value="F:microtubule binding"/>
    <property type="evidence" value="ECO:0007669"/>
    <property type="project" value="TreeGrafter"/>
</dbReference>
<proteinExistence type="predicted"/>
<dbReference type="Proteomes" id="UP000018817">
    <property type="component" value="Unassembled WGS sequence"/>
</dbReference>
<sequence>MGATNGTQFRIVDADVELRRETRDFARWTLADVEQLHRRFKKTFGFAVTASQFESLLLLKSPESVGIEEVFEVLDANHDGRVDGLELLAALACVCRATFEDKARFAFDLFDFNHNGSLSLAELALLMKSVLIGMALLTGGGPESSALSSLHSASDANNSMEAMMLCLGLAENAFSHVDKTTTALVFEDFIAWARRNREFMLQVERFRLIAEKAVGFEDALSLPDGSDDDSDLDVEDLGNSDKRRDQAELDLGISRKWAEVPPPWMIEPISQPLQNTASVCKKNGMPPPANLQLERVYGTSGSSARNACRLLATGEAVYFVGSYVVLYSSQRHEQRYYRGHRRAIGCLDVNASGEIVATGDACSDSTTSTKAGAEIHVWNARTLQCLAVLRNFHPAGVAHVSFPAAASAATATLRQTQALSIGDRSGAVT</sequence>
<dbReference type="PANTHER" id="PTHR13720:SF33">
    <property type="entry name" value="HELP DOMAIN-CONTAINING PROTEIN"/>
    <property type="match status" value="1"/>
</dbReference>
<dbReference type="InterPro" id="IPR002048">
    <property type="entry name" value="EF_hand_dom"/>
</dbReference>
<keyword evidence="2" id="KW-0677">Repeat</keyword>
<dbReference type="Gene3D" id="2.130.10.10">
    <property type="entry name" value="YVTN repeat-like/Quinoprotein amine dehydrogenase"/>
    <property type="match status" value="2"/>
</dbReference>
<dbReference type="InterPro" id="IPR011047">
    <property type="entry name" value="Quinoprotein_ADH-like_sf"/>
</dbReference>
<dbReference type="SMART" id="SM00054">
    <property type="entry name" value="EFh"/>
    <property type="match status" value="2"/>
</dbReference>
<dbReference type="InterPro" id="IPR050630">
    <property type="entry name" value="WD_repeat_EMAP"/>
</dbReference>
<organism evidence="5 6">
    <name type="scientific">Phytophthora nicotianae (strain INRA-310)</name>
    <name type="common">Phytophthora parasitica</name>
    <dbReference type="NCBI Taxonomy" id="761204"/>
    <lineage>
        <taxon>Eukaryota</taxon>
        <taxon>Sar</taxon>
        <taxon>Stramenopiles</taxon>
        <taxon>Oomycota</taxon>
        <taxon>Peronosporomycetes</taxon>
        <taxon>Peronosporales</taxon>
        <taxon>Peronosporaceae</taxon>
        <taxon>Phytophthora</taxon>
    </lineage>
</organism>
<reference evidence="6" key="1">
    <citation type="submission" date="2011-12" db="EMBL/GenBank/DDBJ databases">
        <authorList>
            <consortium name="The Broad Institute Genome Sequencing Platform"/>
            <person name="Russ C."/>
            <person name="Tyler B."/>
            <person name="Panabieres F."/>
            <person name="Shan W."/>
            <person name="Tripathy S."/>
            <person name="Grunwald N."/>
            <person name="Machado M."/>
            <person name="Young S.K."/>
            <person name="Zeng Q."/>
            <person name="Gargeya S."/>
            <person name="Fitzgerald M."/>
            <person name="Haas B."/>
            <person name="Abouelleil A."/>
            <person name="Alvarado L."/>
            <person name="Arachchi H.M."/>
            <person name="Berlin A."/>
            <person name="Chapman S.B."/>
            <person name="Gearin G."/>
            <person name="Goldberg J."/>
            <person name="Griggs A."/>
            <person name="Gujja S."/>
            <person name="Hansen M."/>
            <person name="Heiman D."/>
            <person name="Howarth C."/>
            <person name="Larimer J."/>
            <person name="Lui A."/>
            <person name="MacDonald P.J.P."/>
            <person name="McCowen C."/>
            <person name="Montmayeur A."/>
            <person name="Murphy C."/>
            <person name="Neiman D."/>
            <person name="Pearson M."/>
            <person name="Priest M."/>
            <person name="Roberts A."/>
            <person name="Saif S."/>
            <person name="Shea T."/>
            <person name="Sisk P."/>
            <person name="Stolte C."/>
            <person name="Sykes S."/>
            <person name="Wortman J."/>
            <person name="Nusbaum C."/>
            <person name="Birren B."/>
        </authorList>
    </citation>
    <scope>NUCLEOTIDE SEQUENCE [LARGE SCALE GENOMIC DNA]</scope>
    <source>
        <strain evidence="6">INRA-310</strain>
    </source>
</reference>
<gene>
    <name evidence="5" type="ORF">PPTG_09658</name>
</gene>
<accession>W2QFN5</accession>
<evidence type="ECO:0000259" key="4">
    <source>
        <dbReference type="PROSITE" id="PS50222"/>
    </source>
</evidence>
<name>W2QFN5_PHYN3</name>
<dbReference type="AlphaFoldDB" id="W2QFN5"/>
<dbReference type="InterPro" id="IPR015943">
    <property type="entry name" value="WD40/YVTN_repeat-like_dom_sf"/>
</dbReference>
<dbReference type="RefSeq" id="XP_008902923.1">
    <property type="nucleotide sequence ID" value="XM_008904675.1"/>
</dbReference>
<feature type="domain" description="EF-hand" evidence="4">
    <location>
        <begin position="98"/>
        <end position="133"/>
    </location>
</feature>
<dbReference type="PROSITE" id="PS50222">
    <property type="entry name" value="EF_HAND_2"/>
    <property type="match status" value="2"/>
</dbReference>
<evidence type="ECO:0000256" key="1">
    <source>
        <dbReference type="ARBA" id="ARBA00022574"/>
    </source>
</evidence>
<dbReference type="STRING" id="761204.W2QFN5"/>
<feature type="domain" description="EF-hand" evidence="4">
    <location>
        <begin position="62"/>
        <end position="97"/>
    </location>
</feature>
<dbReference type="SUPFAM" id="SSF50998">
    <property type="entry name" value="Quinoprotein alcohol dehydrogenase-like"/>
    <property type="match status" value="1"/>
</dbReference>
<dbReference type="PROSITE" id="PS00018">
    <property type="entry name" value="EF_HAND_1"/>
    <property type="match status" value="2"/>
</dbReference>
<evidence type="ECO:0000313" key="6">
    <source>
        <dbReference type="Proteomes" id="UP000018817"/>
    </source>
</evidence>